<reference evidence="6" key="1">
    <citation type="journal article" date="2019" name="Int. J. Syst. Evol. Microbiol.">
        <title>The Global Catalogue of Microorganisms (GCM) 10K type strain sequencing project: providing services to taxonomists for standard genome sequencing and annotation.</title>
        <authorList>
            <consortium name="The Broad Institute Genomics Platform"/>
            <consortium name="The Broad Institute Genome Sequencing Center for Infectious Disease"/>
            <person name="Wu L."/>
            <person name="Ma J."/>
        </authorList>
    </citation>
    <scope>NUCLEOTIDE SEQUENCE [LARGE SCALE GENOMIC DNA]</scope>
    <source>
        <strain evidence="6">IBRC-M 10908</strain>
    </source>
</reference>
<feature type="domain" description="DUF6444" evidence="4">
    <location>
        <begin position="10"/>
        <end position="80"/>
    </location>
</feature>
<dbReference type="InterPro" id="IPR004291">
    <property type="entry name" value="Transposase_IS66_central"/>
</dbReference>
<feature type="non-terminal residue" evidence="5">
    <location>
        <position position="297"/>
    </location>
</feature>
<organism evidence="5 6">
    <name type="scientific">Salininema proteolyticum</name>
    <dbReference type="NCBI Taxonomy" id="1607685"/>
    <lineage>
        <taxon>Bacteria</taxon>
        <taxon>Bacillati</taxon>
        <taxon>Actinomycetota</taxon>
        <taxon>Actinomycetes</taxon>
        <taxon>Glycomycetales</taxon>
        <taxon>Glycomycetaceae</taxon>
        <taxon>Salininema</taxon>
    </lineage>
</organism>
<dbReference type="Pfam" id="PF13005">
    <property type="entry name" value="zf-IS66"/>
    <property type="match status" value="1"/>
</dbReference>
<feature type="region of interest" description="Disordered" evidence="1">
    <location>
        <begin position="33"/>
        <end position="84"/>
    </location>
</feature>
<proteinExistence type="predicted"/>
<gene>
    <name evidence="5" type="ORF">ACFPET_20930</name>
</gene>
<dbReference type="Pfam" id="PF20042">
    <property type="entry name" value="DUF6444"/>
    <property type="match status" value="1"/>
</dbReference>
<evidence type="ECO:0000256" key="1">
    <source>
        <dbReference type="SAM" id="MobiDB-lite"/>
    </source>
</evidence>
<dbReference type="InterPro" id="IPR045618">
    <property type="entry name" value="DUF6444"/>
</dbReference>
<dbReference type="Pfam" id="PF03050">
    <property type="entry name" value="DDE_Tnp_IS66"/>
    <property type="match status" value="1"/>
</dbReference>
<dbReference type="RefSeq" id="WP_380624882.1">
    <property type="nucleotide sequence ID" value="NZ_JBHSDK010000053.1"/>
</dbReference>
<evidence type="ECO:0000259" key="4">
    <source>
        <dbReference type="Pfam" id="PF20042"/>
    </source>
</evidence>
<accession>A0ABV8U3H2</accession>
<evidence type="ECO:0000313" key="5">
    <source>
        <dbReference type="EMBL" id="MFC4337665.1"/>
    </source>
</evidence>
<feature type="compositionally biased region" description="Basic residues" evidence="1">
    <location>
        <begin position="55"/>
        <end position="68"/>
    </location>
</feature>
<dbReference type="PANTHER" id="PTHR33678">
    <property type="entry name" value="BLL1576 PROTEIN"/>
    <property type="match status" value="1"/>
</dbReference>
<sequence>RLDAAEERAERAEARAVKAEARAAKAEARVAELEARLRKDSSNSSKPSSIDQFKKPAKKRSLRRKSNRKPGGQAGHEGRTLQRVAVPDRVVDHFPAACGVCEADLSDIDSLGFESRQMFDIPDPRTEVIEHRLHSLRCECGNREKAQAPEGVVAPVQYGPKVSALAAYLYEVQFVAKERVAETIEAVTGTRMSTATVEAMASRAAEKISLSEFIERVRAYLAEGEVLFVDETGIRVAGTLAWLHSASNETAAVFLAHPKRGKDAIAAMDILPHFTGVMHHDCWAPYDAYANIVAHQL</sequence>
<feature type="domain" description="Transposase IS66 zinc-finger binding" evidence="3">
    <location>
        <begin position="96"/>
        <end position="140"/>
    </location>
</feature>
<keyword evidence="6" id="KW-1185">Reference proteome</keyword>
<feature type="domain" description="Transposase IS66 central" evidence="2">
    <location>
        <begin position="157"/>
        <end position="291"/>
    </location>
</feature>
<dbReference type="InterPro" id="IPR024474">
    <property type="entry name" value="Znf_dom_IS66"/>
</dbReference>
<name>A0ABV8U3H2_9ACTN</name>
<dbReference type="InterPro" id="IPR052344">
    <property type="entry name" value="Transposase-related"/>
</dbReference>
<evidence type="ECO:0000313" key="6">
    <source>
        <dbReference type="Proteomes" id="UP001595823"/>
    </source>
</evidence>
<evidence type="ECO:0000259" key="3">
    <source>
        <dbReference type="Pfam" id="PF13005"/>
    </source>
</evidence>
<dbReference type="PANTHER" id="PTHR33678:SF1">
    <property type="entry name" value="BLL1576 PROTEIN"/>
    <property type="match status" value="1"/>
</dbReference>
<feature type="non-terminal residue" evidence="5">
    <location>
        <position position="1"/>
    </location>
</feature>
<protein>
    <submittedName>
        <fullName evidence="5">Transposase</fullName>
    </submittedName>
</protein>
<comment type="caution">
    <text evidence="5">The sequence shown here is derived from an EMBL/GenBank/DDBJ whole genome shotgun (WGS) entry which is preliminary data.</text>
</comment>
<evidence type="ECO:0000259" key="2">
    <source>
        <dbReference type="Pfam" id="PF03050"/>
    </source>
</evidence>
<dbReference type="Proteomes" id="UP001595823">
    <property type="component" value="Unassembled WGS sequence"/>
</dbReference>
<dbReference type="EMBL" id="JBHSDK010000053">
    <property type="protein sequence ID" value="MFC4337665.1"/>
    <property type="molecule type" value="Genomic_DNA"/>
</dbReference>